<organism evidence="4 5">
    <name type="scientific">Streptomyces sp. 900105245</name>
    <dbReference type="NCBI Taxonomy" id="3154379"/>
    <lineage>
        <taxon>Bacteria</taxon>
        <taxon>Bacillati</taxon>
        <taxon>Actinomycetota</taxon>
        <taxon>Actinomycetes</taxon>
        <taxon>Kitasatosporales</taxon>
        <taxon>Streptomycetaceae</taxon>
        <taxon>Streptomyces</taxon>
    </lineage>
</organism>
<evidence type="ECO:0000256" key="1">
    <source>
        <dbReference type="SAM" id="MobiDB-lite"/>
    </source>
</evidence>
<feature type="compositionally biased region" description="Basic and acidic residues" evidence="1">
    <location>
        <begin position="137"/>
        <end position="161"/>
    </location>
</feature>
<dbReference type="InterPro" id="IPR032708">
    <property type="entry name" value="McjB_C"/>
</dbReference>
<feature type="transmembrane region" description="Helical" evidence="2">
    <location>
        <begin position="182"/>
        <end position="202"/>
    </location>
</feature>
<keyword evidence="2" id="KW-0472">Membrane</keyword>
<keyword evidence="5" id="KW-1185">Reference proteome</keyword>
<evidence type="ECO:0000313" key="4">
    <source>
        <dbReference type="EMBL" id="MER6430655.1"/>
    </source>
</evidence>
<protein>
    <submittedName>
        <fullName evidence="4">Lasso peptide biosynthesis B2 protein</fullName>
    </submittedName>
</protein>
<dbReference type="RefSeq" id="WP_352064284.1">
    <property type="nucleotide sequence ID" value="NZ_JBEPAZ010000021.1"/>
</dbReference>
<dbReference type="NCBIfam" id="NF033537">
    <property type="entry name" value="lasso_biosyn_B2"/>
    <property type="match status" value="1"/>
</dbReference>
<accession>A0ABV1UAN7</accession>
<evidence type="ECO:0000259" key="3">
    <source>
        <dbReference type="Pfam" id="PF13471"/>
    </source>
</evidence>
<keyword evidence="2" id="KW-1133">Transmembrane helix</keyword>
<keyword evidence="2" id="KW-0812">Transmembrane</keyword>
<evidence type="ECO:0000256" key="2">
    <source>
        <dbReference type="SAM" id="Phobius"/>
    </source>
</evidence>
<name>A0ABV1UAN7_9ACTN</name>
<evidence type="ECO:0000313" key="5">
    <source>
        <dbReference type="Proteomes" id="UP001470023"/>
    </source>
</evidence>
<dbReference type="Pfam" id="PF05402">
    <property type="entry name" value="PqqD"/>
    <property type="match status" value="1"/>
</dbReference>
<proteinExistence type="predicted"/>
<dbReference type="EMBL" id="JBEPAZ010000021">
    <property type="protein sequence ID" value="MER6430655.1"/>
    <property type="molecule type" value="Genomic_DNA"/>
</dbReference>
<sequence>MNWLEVPAYVCESHGANGGAVLLDARSGRCFAMNPMARVLWQEWRRSRDFEAGVREMTRLFPEPDHERIRQDAHRLAGVLISRGLLSAPAARESSARLPGAPVGSPVEPGAASVAAVTGGLAPVRGTAWHHGTGAGRNRDDGSVARRAAETRRDPEGEETSRAGAEVTMAVGPLPPPGTGRMAARSAFALGALGFLLALLLIRLPFRTLLTVVWWTQRYGCRREATAEHATKALASVRRAAALYPGRAACLETSLATLLTLALSGRRAVWCIGTAVDPCRFHAWIETDGVLIKAADDHGIEGFRRILSV</sequence>
<dbReference type="InterPro" id="IPR053521">
    <property type="entry name" value="McjB-like"/>
</dbReference>
<feature type="domain" description="Microcin J25-processing protein McjB C-terminal" evidence="3">
    <location>
        <begin position="219"/>
        <end position="307"/>
    </location>
</feature>
<dbReference type="Proteomes" id="UP001470023">
    <property type="component" value="Unassembled WGS sequence"/>
</dbReference>
<reference evidence="4 5" key="1">
    <citation type="submission" date="2024-06" db="EMBL/GenBank/DDBJ databases">
        <title>The Natural Products Discovery Center: Release of the First 8490 Sequenced Strains for Exploring Actinobacteria Biosynthetic Diversity.</title>
        <authorList>
            <person name="Kalkreuter E."/>
            <person name="Kautsar S.A."/>
            <person name="Yang D."/>
            <person name="Bader C.D."/>
            <person name="Teijaro C.N."/>
            <person name="Fluegel L."/>
            <person name="Davis C.M."/>
            <person name="Simpson J.R."/>
            <person name="Lauterbach L."/>
            <person name="Steele A.D."/>
            <person name="Gui C."/>
            <person name="Meng S."/>
            <person name="Li G."/>
            <person name="Viehrig K."/>
            <person name="Ye F."/>
            <person name="Su P."/>
            <person name="Kiefer A.F."/>
            <person name="Nichols A."/>
            <person name="Cepeda A.J."/>
            <person name="Yan W."/>
            <person name="Fan B."/>
            <person name="Jiang Y."/>
            <person name="Adhikari A."/>
            <person name="Zheng C.-J."/>
            <person name="Schuster L."/>
            <person name="Cowan T.M."/>
            <person name="Smanski M.J."/>
            <person name="Chevrette M.G."/>
            <person name="De Carvalho L.P.S."/>
            <person name="Shen B."/>
        </authorList>
    </citation>
    <scope>NUCLEOTIDE SEQUENCE [LARGE SCALE GENOMIC DNA]</scope>
    <source>
        <strain evidence="4 5">NPDC001166</strain>
    </source>
</reference>
<dbReference type="Pfam" id="PF13471">
    <property type="entry name" value="Transglut_core3"/>
    <property type="match status" value="1"/>
</dbReference>
<feature type="region of interest" description="Disordered" evidence="1">
    <location>
        <begin position="125"/>
        <end position="164"/>
    </location>
</feature>
<comment type="caution">
    <text evidence="4">The sequence shown here is derived from an EMBL/GenBank/DDBJ whole genome shotgun (WGS) entry which is preliminary data.</text>
</comment>
<gene>
    <name evidence="4" type="ORF">ABT272_23385</name>
</gene>
<dbReference type="InterPro" id="IPR008792">
    <property type="entry name" value="PQQD"/>
</dbReference>